<feature type="transmembrane region" description="Helical" evidence="4">
    <location>
        <begin position="350"/>
        <end position="368"/>
    </location>
</feature>
<keyword evidence="4" id="KW-1133">Transmembrane helix</keyword>
<comment type="caution">
    <text evidence="5">The sequence shown here is derived from an EMBL/GenBank/DDBJ whole genome shotgun (WGS) entry which is preliminary data.</text>
</comment>
<feature type="transmembrane region" description="Helical" evidence="4">
    <location>
        <begin position="102"/>
        <end position="121"/>
    </location>
</feature>
<dbReference type="PANTHER" id="PTHR44943">
    <property type="entry name" value="CELLULOSE SYNTHASE OPERON PROTEIN C"/>
    <property type="match status" value="1"/>
</dbReference>
<gene>
    <name evidence="5" type="ORF">C3F09_06655</name>
</gene>
<protein>
    <recommendedName>
        <fullName evidence="7">Tetratricopeptide repeat protein</fullName>
    </recommendedName>
</protein>
<feature type="transmembrane region" description="Helical" evidence="4">
    <location>
        <begin position="380"/>
        <end position="398"/>
    </location>
</feature>
<dbReference type="Pfam" id="PF14559">
    <property type="entry name" value="TPR_19"/>
    <property type="match status" value="1"/>
</dbReference>
<evidence type="ECO:0000256" key="2">
    <source>
        <dbReference type="ARBA" id="ARBA00022803"/>
    </source>
</evidence>
<evidence type="ECO:0000313" key="5">
    <source>
        <dbReference type="EMBL" id="PWB72400.1"/>
    </source>
</evidence>
<feature type="transmembrane region" description="Helical" evidence="4">
    <location>
        <begin position="439"/>
        <end position="461"/>
    </location>
</feature>
<dbReference type="PROSITE" id="PS50005">
    <property type="entry name" value="TPR"/>
    <property type="match status" value="2"/>
</dbReference>
<feature type="transmembrane region" description="Helical" evidence="4">
    <location>
        <begin position="252"/>
        <end position="280"/>
    </location>
</feature>
<keyword evidence="4" id="KW-0812">Transmembrane</keyword>
<keyword evidence="4" id="KW-0472">Membrane</keyword>
<sequence>MILHLRRIPRKLLIVGKKKAIGQAHHEPSIERRVLIAYYATLAAFFVSSFFPQARLWGINWWAYFPLWVKLALLIGGTLIPLGIRQWSRRWFDPNSDISDRAYWLFSAGLLIGFGLLFYLLRAKTHFLGDGYQLLSTLSSENFFVKFRNRGSVGLQYFLMQLLGGRGEANALLSYQVTSISAGLLFLAVLYTAASKLFQKNIERILFALILSAGGYMLLFFGYVENYALFVVSVLAFVLIGVIVSERNFHRWWILVPQLSALFFHVFGCVLIPATAYLLVSNTKLSRHLRNLHWTVKCLIGAFGLTFAGVIFYRFYTTSYFFRFSLVPPIADRFTVEGYTLFSWNHLLDFANLLFVLFPGIGVLLTVRRLTRRKVLTNQAMCFLLLCVACTLGAAFIFDPKLGMPRDWDLFAFAGIPLATILVFNAISENRIMSRAAIVLALFLCVASIVPRSLVFVMPSLTTSHLLAYIKLDEQKSERTRFLLVQYLERTGSTRVLLELKKQGWDQLPEAYRILDSAMLLTDSGQIAPAKKLLDRVITLRPASADAWGNLGRCYSLEGHYDSALECFRVSYGLNPYGYTCMYNIGQVYYNLKQYDRAIEWFKDAIELEPNFVPALIGLSLSYREANRLELYSEAILRLATVPGAKVFVVQSIEELIECKQVKLAEQVFRTVIINGLDSSVATDLARRHPGILQR</sequence>
<evidence type="ECO:0000313" key="6">
    <source>
        <dbReference type="Proteomes" id="UP000250918"/>
    </source>
</evidence>
<feature type="transmembrane region" description="Helical" evidence="4">
    <location>
        <begin position="35"/>
        <end position="55"/>
    </location>
</feature>
<dbReference type="Proteomes" id="UP000250918">
    <property type="component" value="Unassembled WGS sequence"/>
</dbReference>
<feature type="transmembrane region" description="Helical" evidence="4">
    <location>
        <begin position="410"/>
        <end position="427"/>
    </location>
</feature>
<feature type="repeat" description="TPR" evidence="3">
    <location>
        <begin position="579"/>
        <end position="612"/>
    </location>
</feature>
<accession>A0A855X2P1</accession>
<evidence type="ECO:0000256" key="3">
    <source>
        <dbReference type="PROSITE-ProRule" id="PRU00339"/>
    </source>
</evidence>
<dbReference type="InterPro" id="IPR051685">
    <property type="entry name" value="Ycf3/AcsC/BcsC/TPR_MFPF"/>
</dbReference>
<proteinExistence type="predicted"/>
<reference evidence="5 6" key="1">
    <citation type="journal article" date="2018" name="ISME J.">
        <title>A methanotrophic archaeon couples anaerobic oxidation of methane to Fe(III) reduction.</title>
        <authorList>
            <person name="Cai C."/>
            <person name="Leu A.O."/>
            <person name="Xie G.J."/>
            <person name="Guo J."/>
            <person name="Feng Y."/>
            <person name="Zhao J.X."/>
            <person name="Tyson G.W."/>
            <person name="Yuan Z."/>
            <person name="Hu S."/>
        </authorList>
    </citation>
    <scope>NUCLEOTIDE SEQUENCE [LARGE SCALE GENOMIC DNA]</scope>
    <source>
        <strain evidence="5">FeB_12</strain>
    </source>
</reference>
<dbReference type="InterPro" id="IPR019734">
    <property type="entry name" value="TPR_rpt"/>
</dbReference>
<evidence type="ECO:0000256" key="4">
    <source>
        <dbReference type="SAM" id="Phobius"/>
    </source>
</evidence>
<feature type="transmembrane region" description="Helical" evidence="4">
    <location>
        <begin position="227"/>
        <end position="245"/>
    </location>
</feature>
<evidence type="ECO:0000256" key="1">
    <source>
        <dbReference type="ARBA" id="ARBA00022737"/>
    </source>
</evidence>
<feature type="transmembrane region" description="Helical" evidence="4">
    <location>
        <begin position="292"/>
        <end position="313"/>
    </location>
</feature>
<feature type="repeat" description="TPR" evidence="3">
    <location>
        <begin position="545"/>
        <end position="578"/>
    </location>
</feature>
<dbReference type="Gene3D" id="1.25.40.10">
    <property type="entry name" value="Tetratricopeptide repeat domain"/>
    <property type="match status" value="1"/>
</dbReference>
<feature type="transmembrane region" description="Helical" evidence="4">
    <location>
        <begin position="172"/>
        <end position="193"/>
    </location>
</feature>
<dbReference type="SUPFAM" id="SSF48452">
    <property type="entry name" value="TPR-like"/>
    <property type="match status" value="1"/>
</dbReference>
<keyword evidence="2 3" id="KW-0802">TPR repeat</keyword>
<dbReference type="InterPro" id="IPR011990">
    <property type="entry name" value="TPR-like_helical_dom_sf"/>
</dbReference>
<organism evidence="5 6">
    <name type="scientific">candidate division GN15 bacterium</name>
    <dbReference type="NCBI Taxonomy" id="2072418"/>
    <lineage>
        <taxon>Bacteria</taxon>
        <taxon>candidate division GN15</taxon>
    </lineage>
</organism>
<dbReference type="PROSITE" id="PS50293">
    <property type="entry name" value="TPR_REGION"/>
    <property type="match status" value="1"/>
</dbReference>
<dbReference type="AlphaFoldDB" id="A0A855X2P1"/>
<name>A0A855X2P1_9BACT</name>
<keyword evidence="1" id="KW-0677">Repeat</keyword>
<dbReference type="SMART" id="SM00028">
    <property type="entry name" value="TPR"/>
    <property type="match status" value="2"/>
</dbReference>
<dbReference type="PANTHER" id="PTHR44943:SF8">
    <property type="entry name" value="TPR REPEAT-CONTAINING PROTEIN MJ0263"/>
    <property type="match status" value="1"/>
</dbReference>
<dbReference type="EMBL" id="PQAP01000086">
    <property type="protein sequence ID" value="PWB72400.1"/>
    <property type="molecule type" value="Genomic_DNA"/>
</dbReference>
<dbReference type="Pfam" id="PF00515">
    <property type="entry name" value="TPR_1"/>
    <property type="match status" value="1"/>
</dbReference>
<evidence type="ECO:0008006" key="7">
    <source>
        <dbReference type="Google" id="ProtNLM"/>
    </source>
</evidence>
<feature type="transmembrane region" description="Helical" evidence="4">
    <location>
        <begin position="61"/>
        <end position="82"/>
    </location>
</feature>